<dbReference type="Proteomes" id="UP000242263">
    <property type="component" value="Unassembled WGS sequence"/>
</dbReference>
<dbReference type="RefSeq" id="WP_049227376.1">
    <property type="nucleotide sequence ID" value="NZ_CAUUNK010000032.1"/>
</dbReference>
<evidence type="ECO:0000256" key="3">
    <source>
        <dbReference type="ARBA" id="ARBA00009759"/>
    </source>
</evidence>
<dbReference type="FunFam" id="3.30.540.10:FF:000003">
    <property type="entry name" value="Inositol-1-monophosphatase"/>
    <property type="match status" value="1"/>
</dbReference>
<feature type="binding site" evidence="14">
    <location>
        <position position="87"/>
    </location>
    <ligand>
        <name>Mg(2+)</name>
        <dbReference type="ChEBI" id="CHEBI:18420"/>
        <label>1</label>
        <note>catalytic</note>
    </ligand>
</feature>
<dbReference type="GO" id="GO:0046872">
    <property type="term" value="F:metal ion binding"/>
    <property type="evidence" value="ECO:0007669"/>
    <property type="project" value="UniProtKB-KW"/>
</dbReference>
<dbReference type="InterPro" id="IPR051090">
    <property type="entry name" value="Inositol_monoP_superfamily"/>
</dbReference>
<dbReference type="InterPro" id="IPR020583">
    <property type="entry name" value="Inositol_monoP_metal-BS"/>
</dbReference>
<dbReference type="Pfam" id="PF00459">
    <property type="entry name" value="Inositol_P"/>
    <property type="match status" value="1"/>
</dbReference>
<reference evidence="15 16" key="1">
    <citation type="submission" date="2017-12" db="EMBL/GenBank/DDBJ databases">
        <title>Phylogenetic diversity of female urinary microbiome.</title>
        <authorList>
            <person name="Thomas-White K."/>
            <person name="Wolfe A.J."/>
        </authorList>
    </citation>
    <scope>NUCLEOTIDE SEQUENCE [LARGE SCALE GENOMIC DNA]</scope>
    <source>
        <strain evidence="15 16">UMB0064</strain>
    </source>
</reference>
<protein>
    <recommendedName>
        <fullName evidence="5 13">Histidinol-phosphatase</fullName>
        <ecNumber evidence="4 13">3.1.3.15</ecNumber>
    </recommendedName>
</protein>
<evidence type="ECO:0000256" key="9">
    <source>
        <dbReference type="ARBA" id="ARBA00022842"/>
    </source>
</evidence>
<dbReference type="EC" id="3.1.3.15" evidence="4 13"/>
<dbReference type="PROSITE" id="PS00629">
    <property type="entry name" value="IMP_1"/>
    <property type="match status" value="1"/>
</dbReference>
<comment type="cofactor">
    <cofactor evidence="1 14">
        <name>Mg(2+)</name>
        <dbReference type="ChEBI" id="CHEBI:18420"/>
    </cofactor>
</comment>
<evidence type="ECO:0000256" key="13">
    <source>
        <dbReference type="NCBIfam" id="TIGR02067"/>
    </source>
</evidence>
<evidence type="ECO:0000256" key="12">
    <source>
        <dbReference type="ARBA" id="ARBA00053547"/>
    </source>
</evidence>
<keyword evidence="8" id="KW-0378">Hydrolase</keyword>
<keyword evidence="10" id="KW-0368">Histidine biosynthesis</keyword>
<dbReference type="GO" id="GO:0004401">
    <property type="term" value="F:histidinol-phosphatase activity"/>
    <property type="evidence" value="ECO:0007669"/>
    <property type="project" value="UniProtKB-UniRule"/>
</dbReference>
<comment type="function">
    <text evidence="12">Catalyzes the dephosphorylation of histidinol-phosphate to histidinol, the direct precursor of histidine.</text>
</comment>
<organism evidence="15 16">
    <name type="scientific">Alloscardovia omnicolens</name>
    <dbReference type="NCBI Taxonomy" id="419015"/>
    <lineage>
        <taxon>Bacteria</taxon>
        <taxon>Bacillati</taxon>
        <taxon>Actinomycetota</taxon>
        <taxon>Actinomycetes</taxon>
        <taxon>Bifidobacteriales</taxon>
        <taxon>Bifidobacteriaceae</taxon>
        <taxon>Alloscardovia</taxon>
    </lineage>
</organism>
<sequence>MTEFYDDLIHALEYVDVADEISMNRFGALDLHIDTKPDNTPVTDADRAVERAIRNKIASHNPSDSIYGEELGKQESTGRRWIIDPIDGTKNFVRGVPVWATLIGLQVGEDLVASVVSAPALGMRWFAAQGAGAFMGTDMNNAQQIHVSKVSRLEDASLSLSSLSGWKERGNRDKVIDLTDQVWRLRGYGDFWQYMLVAQGAVDIAAEPELDLYDMAALVPIITEAGGSFTDLNGNPGPWGGCGLATNGLLHAQVLEKLQ</sequence>
<evidence type="ECO:0000256" key="4">
    <source>
        <dbReference type="ARBA" id="ARBA00013085"/>
    </source>
</evidence>
<dbReference type="EMBL" id="PKGU01000001">
    <property type="protein sequence ID" value="PKZ16107.1"/>
    <property type="molecule type" value="Genomic_DNA"/>
</dbReference>
<accession>A0A2I1M7M7</accession>
<feature type="binding site" evidence="14">
    <location>
        <position position="86"/>
    </location>
    <ligand>
        <name>Mg(2+)</name>
        <dbReference type="ChEBI" id="CHEBI:18420"/>
        <label>1</label>
        <note>catalytic</note>
    </ligand>
</feature>
<evidence type="ECO:0000313" key="15">
    <source>
        <dbReference type="EMBL" id="PKZ16107.1"/>
    </source>
</evidence>
<evidence type="ECO:0000256" key="14">
    <source>
        <dbReference type="PIRSR" id="PIRSR600760-2"/>
    </source>
</evidence>
<dbReference type="UniPathway" id="UPA00031">
    <property type="reaction ID" value="UER00013"/>
</dbReference>
<dbReference type="PRINTS" id="PR00377">
    <property type="entry name" value="IMPHPHTASES"/>
</dbReference>
<evidence type="ECO:0000313" key="16">
    <source>
        <dbReference type="Proteomes" id="UP000242263"/>
    </source>
</evidence>
<evidence type="ECO:0000256" key="2">
    <source>
        <dbReference type="ARBA" id="ARBA00004970"/>
    </source>
</evidence>
<dbReference type="InterPro" id="IPR000760">
    <property type="entry name" value="Inositol_monophosphatase-like"/>
</dbReference>
<dbReference type="PANTHER" id="PTHR43200">
    <property type="entry name" value="PHOSPHATASE"/>
    <property type="match status" value="1"/>
</dbReference>
<evidence type="ECO:0000256" key="5">
    <source>
        <dbReference type="ARBA" id="ARBA00021697"/>
    </source>
</evidence>
<comment type="catalytic activity">
    <reaction evidence="11">
        <text>L-histidinol phosphate + H2O = L-histidinol + phosphate</text>
        <dbReference type="Rhea" id="RHEA:14465"/>
        <dbReference type="ChEBI" id="CHEBI:15377"/>
        <dbReference type="ChEBI" id="CHEBI:43474"/>
        <dbReference type="ChEBI" id="CHEBI:57699"/>
        <dbReference type="ChEBI" id="CHEBI:57980"/>
        <dbReference type="EC" id="3.1.3.15"/>
    </reaction>
</comment>
<evidence type="ECO:0000256" key="7">
    <source>
        <dbReference type="ARBA" id="ARBA00022723"/>
    </source>
</evidence>
<feature type="binding site" evidence="14">
    <location>
        <position position="214"/>
    </location>
    <ligand>
        <name>Mg(2+)</name>
        <dbReference type="ChEBI" id="CHEBI:18420"/>
        <label>1</label>
        <note>catalytic</note>
    </ligand>
</feature>
<keyword evidence="6" id="KW-0028">Amino-acid biosynthesis</keyword>
<dbReference type="GO" id="GO:0000105">
    <property type="term" value="P:L-histidine biosynthetic process"/>
    <property type="evidence" value="ECO:0007669"/>
    <property type="project" value="UniProtKB-UniRule"/>
</dbReference>
<name>A0A2I1M7M7_9BIFI</name>
<dbReference type="Gene3D" id="3.30.540.10">
    <property type="entry name" value="Fructose-1,6-Bisphosphatase, subunit A, domain 1"/>
    <property type="match status" value="1"/>
</dbReference>
<dbReference type="PANTHER" id="PTHR43200:SF6">
    <property type="entry name" value="3'(2'),5'-BISPHOSPHATE NUCLEOTIDASE"/>
    <property type="match status" value="1"/>
</dbReference>
<keyword evidence="7 14" id="KW-0479">Metal-binding</keyword>
<evidence type="ECO:0000256" key="11">
    <source>
        <dbReference type="ARBA" id="ARBA00049158"/>
    </source>
</evidence>
<keyword evidence="9 14" id="KW-0460">Magnesium</keyword>
<feature type="binding site" evidence="14">
    <location>
        <position position="84"/>
    </location>
    <ligand>
        <name>Mg(2+)</name>
        <dbReference type="ChEBI" id="CHEBI:18420"/>
        <label>1</label>
        <note>catalytic</note>
    </ligand>
</feature>
<comment type="pathway">
    <text evidence="2">Amino-acid biosynthesis; L-histidine biosynthesis; L-histidine from 5-phospho-alpha-D-ribose 1-diphosphate: step 8/9.</text>
</comment>
<dbReference type="NCBIfam" id="TIGR02067">
    <property type="entry name" value="his_9_HisN"/>
    <property type="match status" value="1"/>
</dbReference>
<dbReference type="Gene3D" id="3.40.190.80">
    <property type="match status" value="1"/>
</dbReference>
<gene>
    <name evidence="15" type="primary">hisN</name>
    <name evidence="15" type="ORF">CYJ32_01335</name>
</gene>
<comment type="similarity">
    <text evidence="3">Belongs to the inositol monophosphatase superfamily.</text>
</comment>
<evidence type="ECO:0000256" key="8">
    <source>
        <dbReference type="ARBA" id="ARBA00022801"/>
    </source>
</evidence>
<dbReference type="SUPFAM" id="SSF56655">
    <property type="entry name" value="Carbohydrate phosphatase"/>
    <property type="match status" value="1"/>
</dbReference>
<comment type="caution">
    <text evidence="15">The sequence shown here is derived from an EMBL/GenBank/DDBJ whole genome shotgun (WGS) entry which is preliminary data.</text>
</comment>
<feature type="binding site" evidence="14">
    <location>
        <position position="69"/>
    </location>
    <ligand>
        <name>Mg(2+)</name>
        <dbReference type="ChEBI" id="CHEBI:18420"/>
        <label>1</label>
        <note>catalytic</note>
    </ligand>
</feature>
<evidence type="ECO:0000256" key="10">
    <source>
        <dbReference type="ARBA" id="ARBA00023102"/>
    </source>
</evidence>
<proteinExistence type="inferred from homology"/>
<dbReference type="AlphaFoldDB" id="A0A2I1M7M7"/>
<evidence type="ECO:0000256" key="1">
    <source>
        <dbReference type="ARBA" id="ARBA00001946"/>
    </source>
</evidence>
<evidence type="ECO:0000256" key="6">
    <source>
        <dbReference type="ARBA" id="ARBA00022605"/>
    </source>
</evidence>
<dbReference type="InterPro" id="IPR011809">
    <property type="entry name" value="His_9_proposed"/>
</dbReference>